<name>B8CS52_SHEPW</name>
<dbReference type="EMBL" id="CP000472">
    <property type="protein sequence ID" value="ACJ30342.1"/>
    <property type="molecule type" value="Genomic_DNA"/>
</dbReference>
<dbReference type="Proteomes" id="UP000000753">
    <property type="component" value="Chromosome"/>
</dbReference>
<evidence type="ECO:0000313" key="2">
    <source>
        <dbReference type="Proteomes" id="UP000000753"/>
    </source>
</evidence>
<evidence type="ECO:0000313" key="1">
    <source>
        <dbReference type="EMBL" id="ACJ30342.1"/>
    </source>
</evidence>
<proteinExistence type="predicted"/>
<dbReference type="SUPFAM" id="SSF82784">
    <property type="entry name" value="OsmC-like"/>
    <property type="match status" value="1"/>
</dbReference>
<dbReference type="AlphaFoldDB" id="B8CS52"/>
<dbReference type="InterPro" id="IPR015946">
    <property type="entry name" value="KH_dom-like_a/b"/>
</dbReference>
<dbReference type="RefSeq" id="WP_020913687.1">
    <property type="nucleotide sequence ID" value="NC_011566.1"/>
</dbReference>
<sequence length="147" mass="16241">MANKTIEVNTHMSEGWKVTADIREHQLIIDQPTGGNEGANPLETFIFSLAGCISTIAKMVAREQKIDLQQFNVSMKAQLNTAGLLGKPSEDPVGFKLIDVIVVMDAQMNDIQLDDEQKSLFLDTVCHRCPVHENLLKPTLVNHSVGE</sequence>
<dbReference type="eggNOG" id="COG1765">
    <property type="taxonomic scope" value="Bacteria"/>
</dbReference>
<dbReference type="Pfam" id="PF02566">
    <property type="entry name" value="OsmC"/>
    <property type="match status" value="1"/>
</dbReference>
<gene>
    <name evidence="1" type="ordered locus">swp_3654</name>
</gene>
<keyword evidence="2" id="KW-1185">Reference proteome</keyword>
<dbReference type="PANTHER" id="PTHR35368">
    <property type="entry name" value="HYDROPEROXIDE REDUCTASE"/>
    <property type="match status" value="1"/>
</dbReference>
<protein>
    <submittedName>
        <fullName evidence="1">OsmC-like protein</fullName>
    </submittedName>
</protein>
<dbReference type="OrthoDB" id="9789573at2"/>
<dbReference type="KEGG" id="swp:swp_3654"/>
<dbReference type="InterPro" id="IPR052924">
    <property type="entry name" value="OsmC/Ohr_hydroprdx_reductase"/>
</dbReference>
<dbReference type="HOGENOM" id="CLU_100275_2_1_6"/>
<dbReference type="STRING" id="225849.swp_3654"/>
<organism evidence="1 2">
    <name type="scientific">Shewanella piezotolerans (strain WP3 / JCM 13877)</name>
    <dbReference type="NCBI Taxonomy" id="225849"/>
    <lineage>
        <taxon>Bacteria</taxon>
        <taxon>Pseudomonadati</taxon>
        <taxon>Pseudomonadota</taxon>
        <taxon>Gammaproteobacteria</taxon>
        <taxon>Alteromonadales</taxon>
        <taxon>Shewanellaceae</taxon>
        <taxon>Shewanella</taxon>
    </lineage>
</organism>
<dbReference type="PANTHER" id="PTHR35368:SF1">
    <property type="entry name" value="HYDROPEROXIDE REDUCTASE"/>
    <property type="match status" value="1"/>
</dbReference>
<accession>B8CS52</accession>
<reference evidence="1 2" key="1">
    <citation type="journal article" date="2008" name="PLoS ONE">
        <title>Environmental adaptation: genomic analysis of the piezotolerant and psychrotolerant deep-sea iron reducing bacterium Shewanella piezotolerans WP3.</title>
        <authorList>
            <person name="Wang F."/>
            <person name="Wang J."/>
            <person name="Jian H."/>
            <person name="Zhang B."/>
            <person name="Li S."/>
            <person name="Wang F."/>
            <person name="Zeng X."/>
            <person name="Gao L."/>
            <person name="Bartlett D.H."/>
            <person name="Yu J."/>
            <person name="Hu S."/>
            <person name="Xiao X."/>
        </authorList>
    </citation>
    <scope>NUCLEOTIDE SEQUENCE [LARGE SCALE GENOMIC DNA]</scope>
    <source>
        <strain evidence="2">WP3 / JCM 13877</strain>
    </source>
</reference>
<dbReference type="Gene3D" id="3.30.300.20">
    <property type="match status" value="1"/>
</dbReference>
<dbReference type="InterPro" id="IPR036102">
    <property type="entry name" value="OsmC/Ohrsf"/>
</dbReference>
<dbReference type="InterPro" id="IPR003718">
    <property type="entry name" value="OsmC/Ohr_fam"/>
</dbReference>